<evidence type="ECO:0000313" key="2">
    <source>
        <dbReference type="Proteomes" id="UP000575241"/>
    </source>
</evidence>
<gene>
    <name evidence="1" type="ORF">HNP52_002372</name>
</gene>
<dbReference type="Proteomes" id="UP000575241">
    <property type="component" value="Unassembled WGS sequence"/>
</dbReference>
<dbReference type="RefSeq" id="WP_184167152.1">
    <property type="nucleotide sequence ID" value="NZ_JACHLN010000002.1"/>
</dbReference>
<accession>A0A7W7K1K8</accession>
<dbReference type="AlphaFoldDB" id="A0A7W7K1K8"/>
<dbReference type="InterPro" id="IPR011990">
    <property type="entry name" value="TPR-like_helical_dom_sf"/>
</dbReference>
<comment type="caution">
    <text evidence="1">The sequence shown here is derived from an EMBL/GenBank/DDBJ whole genome shotgun (WGS) entry which is preliminary data.</text>
</comment>
<evidence type="ECO:0000313" key="1">
    <source>
        <dbReference type="EMBL" id="MBB4839303.1"/>
    </source>
</evidence>
<reference evidence="1 2" key="1">
    <citation type="submission" date="2020-08" db="EMBL/GenBank/DDBJ databases">
        <title>Functional genomics of gut bacteria from endangered species of beetles.</title>
        <authorList>
            <person name="Carlos-Shanley C."/>
        </authorList>
    </citation>
    <scope>NUCLEOTIDE SEQUENCE [LARGE SCALE GENOMIC DNA]</scope>
    <source>
        <strain evidence="1 2">S00224</strain>
    </source>
</reference>
<keyword evidence="2" id="KW-1185">Reference proteome</keyword>
<dbReference type="PROSITE" id="PS51257">
    <property type="entry name" value="PROKAR_LIPOPROTEIN"/>
    <property type="match status" value="1"/>
</dbReference>
<organism evidence="1 2">
    <name type="scientific">Sphingomonas kyeonggiensis</name>
    <dbReference type="NCBI Taxonomy" id="1268553"/>
    <lineage>
        <taxon>Bacteria</taxon>
        <taxon>Pseudomonadati</taxon>
        <taxon>Pseudomonadota</taxon>
        <taxon>Alphaproteobacteria</taxon>
        <taxon>Sphingomonadales</taxon>
        <taxon>Sphingomonadaceae</taxon>
        <taxon>Sphingomonas</taxon>
    </lineage>
</organism>
<dbReference type="Gene3D" id="1.25.40.10">
    <property type="entry name" value="Tetratricopeptide repeat domain"/>
    <property type="match status" value="2"/>
</dbReference>
<name>A0A7W7K1K8_9SPHN</name>
<dbReference type="SUPFAM" id="SSF48452">
    <property type="entry name" value="TPR-like"/>
    <property type="match status" value="2"/>
</dbReference>
<protein>
    <submittedName>
        <fullName evidence="1">Tetratricopeptide (TPR) repeat protein</fullName>
    </submittedName>
</protein>
<sequence length="716" mass="77253">MRKLACLEPLSAIGFAIGACALAGMEAGLIGGAVVGGAQLLSRVSEAMKGADLDDKALFARMQMEVLREADRWDDTPEMHDARTLADAAMSRLLPRIMMSRAELAATATESADRGEHYPSLVARKIADELGKHDSMFRTITGTAPSLERQFAVAVIVRALTAAMNDPEYATLLTLDMTIELGRAIRETIDAVSELQDRVDAGFIAVGTKIDQSLSRLSEQALRGVVSRFILLRPEATIPDIVDAIERFIPEFEAMRERVKKLDSDDDQVRGAQRAAAEALDAGDLGSARQHLAEAASKRRESAMDSAHDYAATVAEVANADLLAFDWISADSNWRAATAALGPYDASAAEDLIFDAASKLHEHGRVFGITAALRAAIGRWRLLVASADSIDGDPGNEAARLRVRLGAALIETGERIAGTEGAQMLQEAADKFEAASIVFFRNGLMHDWAVAQNNLGNALKSIGNRAPIDERRIMFKRAMEAYRGALTHSSPESTPGLWASIHHNIGYLLKQLGESTGGDAGLDFLTSSADAFRIAVSIYDRDTSTNEWAMSQTGLGAALKAAGSRLSQPKGPELLNQSILAFREALSVHTRENAPMLWALAQNNLANALRATGERVGDPTGSRLLAEAIVAYRLTFSVYTRSELPIEWAMVQNNLGATLMTRGARLGGHAGLRLIQDAIVSFRSSLAVRTREHIPFSWALTMANLGQAHQFQQNSV</sequence>
<proteinExistence type="predicted"/>
<dbReference type="EMBL" id="JACHLN010000002">
    <property type="protein sequence ID" value="MBB4839303.1"/>
    <property type="molecule type" value="Genomic_DNA"/>
</dbReference>